<dbReference type="eggNOG" id="ENOG5031MTR">
    <property type="taxonomic scope" value="Bacteria"/>
</dbReference>
<dbReference type="Proteomes" id="UP000006265">
    <property type="component" value="Unassembled WGS sequence"/>
</dbReference>
<dbReference type="STRING" id="1122247.GCA_000379865_04303"/>
<comment type="caution">
    <text evidence="1">The sequence shown here is derived from an EMBL/GenBank/DDBJ whole genome shotgun (WGS) entry which is preliminary data.</text>
</comment>
<evidence type="ECO:0000313" key="2">
    <source>
        <dbReference type="Proteomes" id="UP000006265"/>
    </source>
</evidence>
<name>K5BDY4_MYCHD</name>
<accession>K5BDY4</accession>
<dbReference type="PATRIC" id="fig|1122247.3.peg.3157"/>
<gene>
    <name evidence="1" type="ORF">C731_3292</name>
</gene>
<keyword evidence="2" id="KW-1185">Reference proteome</keyword>
<dbReference type="AlphaFoldDB" id="K5BDY4"/>
<dbReference type="OrthoDB" id="4707943at2"/>
<proteinExistence type="predicted"/>
<organism evidence="1 2">
    <name type="scientific">Mycolicibacterium hassiacum (strain DSM 44199 / CIP 105218 / JCM 12690 / 3849)</name>
    <name type="common">Mycobacterium hassiacum</name>
    <dbReference type="NCBI Taxonomy" id="1122247"/>
    <lineage>
        <taxon>Bacteria</taxon>
        <taxon>Bacillati</taxon>
        <taxon>Actinomycetota</taxon>
        <taxon>Actinomycetes</taxon>
        <taxon>Mycobacteriales</taxon>
        <taxon>Mycobacteriaceae</taxon>
        <taxon>Mycolicibacterium</taxon>
    </lineage>
</organism>
<evidence type="ECO:0000313" key="1">
    <source>
        <dbReference type="EMBL" id="EKF22552.1"/>
    </source>
</evidence>
<sequence length="281" mass="30912">MSDTAAAARRPPPDPQREWAATRGVLMSYAYLGSRPQAVDSTRAENTLDLRPDLRTPAGALLASPLAITMLDAATVNVESLLVLAVTQVDLDIIDCGLDVARAHLDGRVTTQMRSQIFTEAQLRDVDDLSRRIGFGTANWAVLRHSPHRYCYPQPGPLDPRWQGLPPLWHAYAGRWRDETTMEIPRLPLEVGVEWLHHSPMLVVTEAVALQCAAAELGTDQLVVEHLGLTVVSPGRVGPFLAMPVYTAIEGERLGCRVELRDAGRGDRLVAAAYVRLQAYR</sequence>
<dbReference type="RefSeq" id="WP_005629433.1">
    <property type="nucleotide sequence ID" value="NZ_AMRA01000095.1"/>
</dbReference>
<protein>
    <submittedName>
        <fullName evidence="1">Uncharacterized protein</fullName>
    </submittedName>
</protein>
<reference evidence="1 2" key="1">
    <citation type="journal article" date="2012" name="J. Bacteriol.">
        <title>Genome sequence of Mycobacterium hassiacum DSM 44199, a rare source of heat-stable mycobacterial proteins.</title>
        <authorList>
            <person name="Tiago I."/>
            <person name="Maranha A."/>
            <person name="Mendes V."/>
            <person name="Alarico S."/>
            <person name="Moynihan P.J."/>
            <person name="Clarke A.J."/>
            <person name="Macedo-Ribeiro S."/>
            <person name="Pereira P.J."/>
            <person name="Empadinhas N."/>
        </authorList>
    </citation>
    <scope>NUCLEOTIDE SEQUENCE [LARGE SCALE GENOMIC DNA]</scope>
    <source>
        <strain evidence="2">DSM 44199 / CIP 105218 / JCM 12690 / 3849</strain>
    </source>
</reference>
<dbReference type="EMBL" id="AMRA01000095">
    <property type="protein sequence ID" value="EKF22552.1"/>
    <property type="molecule type" value="Genomic_DNA"/>
</dbReference>